<dbReference type="PANTHER" id="PTHR31339">
    <property type="entry name" value="PECTIN LYASE-RELATED"/>
    <property type="match status" value="1"/>
</dbReference>
<organism evidence="6 7">
    <name type="scientific">Acrobeloides nanus</name>
    <dbReference type="NCBI Taxonomy" id="290746"/>
    <lineage>
        <taxon>Eukaryota</taxon>
        <taxon>Metazoa</taxon>
        <taxon>Ecdysozoa</taxon>
        <taxon>Nematoda</taxon>
        <taxon>Chromadorea</taxon>
        <taxon>Rhabditida</taxon>
        <taxon>Tylenchina</taxon>
        <taxon>Cephalobomorpha</taxon>
        <taxon>Cephaloboidea</taxon>
        <taxon>Cephalobidae</taxon>
        <taxon>Acrobeloides</taxon>
    </lineage>
</organism>
<protein>
    <submittedName>
        <fullName evidence="7">Polygalacturonase</fullName>
    </submittedName>
</protein>
<keyword evidence="3 4" id="KW-0326">Glycosidase</keyword>
<comment type="similarity">
    <text evidence="1 4">Belongs to the glycosyl hydrolase 28 family.</text>
</comment>
<evidence type="ECO:0000256" key="2">
    <source>
        <dbReference type="ARBA" id="ARBA00022801"/>
    </source>
</evidence>
<dbReference type="WBParaSite" id="ACRNAN_scaffold10919.g7173.t1">
    <property type="protein sequence ID" value="ACRNAN_scaffold10919.g7173.t1"/>
    <property type="gene ID" value="ACRNAN_scaffold10919.g7173"/>
</dbReference>
<dbReference type="AlphaFoldDB" id="A0A914CHK7"/>
<evidence type="ECO:0000256" key="3">
    <source>
        <dbReference type="ARBA" id="ARBA00023295"/>
    </source>
</evidence>
<dbReference type="GO" id="GO:0005975">
    <property type="term" value="P:carbohydrate metabolic process"/>
    <property type="evidence" value="ECO:0007669"/>
    <property type="project" value="InterPro"/>
</dbReference>
<keyword evidence="5" id="KW-0732">Signal</keyword>
<proteinExistence type="inferred from homology"/>
<dbReference type="InterPro" id="IPR011050">
    <property type="entry name" value="Pectin_lyase_fold/virulence"/>
</dbReference>
<dbReference type="InterPro" id="IPR051801">
    <property type="entry name" value="GH28_Enzymes"/>
</dbReference>
<accession>A0A914CHK7</accession>
<dbReference type="SUPFAM" id="SSF51126">
    <property type="entry name" value="Pectin lyase-like"/>
    <property type="match status" value="1"/>
</dbReference>
<dbReference type="Proteomes" id="UP000887540">
    <property type="component" value="Unplaced"/>
</dbReference>
<evidence type="ECO:0000256" key="5">
    <source>
        <dbReference type="SAM" id="SignalP"/>
    </source>
</evidence>
<evidence type="ECO:0000256" key="1">
    <source>
        <dbReference type="ARBA" id="ARBA00008834"/>
    </source>
</evidence>
<evidence type="ECO:0000256" key="4">
    <source>
        <dbReference type="RuleBase" id="RU361169"/>
    </source>
</evidence>
<dbReference type="PANTHER" id="PTHR31339:SF9">
    <property type="entry name" value="PLASMIN AND FIBRONECTIN-BINDING PROTEIN A"/>
    <property type="match status" value="1"/>
</dbReference>
<dbReference type="Pfam" id="PF00295">
    <property type="entry name" value="Glyco_hydro_28"/>
    <property type="match status" value="1"/>
</dbReference>
<keyword evidence="2 4" id="KW-0378">Hydrolase</keyword>
<dbReference type="GO" id="GO:0004650">
    <property type="term" value="F:polygalacturonase activity"/>
    <property type="evidence" value="ECO:0007669"/>
    <property type="project" value="InterPro"/>
</dbReference>
<name>A0A914CHK7_9BILA</name>
<keyword evidence="6" id="KW-1185">Reference proteome</keyword>
<evidence type="ECO:0000313" key="7">
    <source>
        <dbReference type="WBParaSite" id="ACRNAN_scaffold10919.g7173.t1"/>
    </source>
</evidence>
<sequence length="300" mass="32179">MFSFKFIAYLFVIHLALGQNYRVLDFGAKGDGTTDDTKAVRAALVAANKTNGGRVVFDSGSTFLTGAFNVTSNVILDIRGKILASTNNANYAWTSSAWQPLIYAVNVQNITITGGGVIDGQGSIWWKCAKDTSLAPCSNKQRPMLFNPNQVTGIVINNVAFKDSPMFNIGLSGVKNVHIYNISITAPASGDPVNPSHNTDGIDAGDVTVMASSSYRLAENITFRNLTIGNGHGLAIGSYTLGGVRNVTFQDIVINGGDRLDTGPNIISQPGRGGIAHNFKLNQHLYFKTGFPDIEIRIFN</sequence>
<dbReference type="InterPro" id="IPR000743">
    <property type="entry name" value="Glyco_hydro_28"/>
</dbReference>
<evidence type="ECO:0000313" key="6">
    <source>
        <dbReference type="Proteomes" id="UP000887540"/>
    </source>
</evidence>
<dbReference type="InterPro" id="IPR012334">
    <property type="entry name" value="Pectin_lyas_fold"/>
</dbReference>
<reference evidence="7" key="1">
    <citation type="submission" date="2022-11" db="UniProtKB">
        <authorList>
            <consortium name="WormBaseParasite"/>
        </authorList>
    </citation>
    <scope>IDENTIFICATION</scope>
</reference>
<feature type="chain" id="PRO_5037801496" evidence="5">
    <location>
        <begin position="19"/>
        <end position="300"/>
    </location>
</feature>
<feature type="signal peptide" evidence="5">
    <location>
        <begin position="1"/>
        <end position="18"/>
    </location>
</feature>
<dbReference type="Gene3D" id="2.160.20.10">
    <property type="entry name" value="Single-stranded right-handed beta-helix, Pectin lyase-like"/>
    <property type="match status" value="1"/>
</dbReference>